<dbReference type="AlphaFoldDB" id="A0A9D2CCI1"/>
<keyword evidence="1" id="KW-0472">Membrane</keyword>
<name>A0A9D2CCI1_9FIRM</name>
<dbReference type="Proteomes" id="UP000886824">
    <property type="component" value="Unassembled WGS sequence"/>
</dbReference>
<gene>
    <name evidence="2" type="primary">spoVAE</name>
    <name evidence="2" type="ORF">H9826_02735</name>
</gene>
<reference evidence="2" key="1">
    <citation type="journal article" date="2021" name="PeerJ">
        <title>Extensive microbial diversity within the chicken gut microbiome revealed by metagenomics and culture.</title>
        <authorList>
            <person name="Gilroy R."/>
            <person name="Ravi A."/>
            <person name="Getino M."/>
            <person name="Pursley I."/>
            <person name="Horton D.L."/>
            <person name="Alikhan N.F."/>
            <person name="Baker D."/>
            <person name="Gharbi K."/>
            <person name="Hall N."/>
            <person name="Watson M."/>
            <person name="Adriaenssens E.M."/>
            <person name="Foster-Nyarko E."/>
            <person name="Jarju S."/>
            <person name="Secka A."/>
            <person name="Antonio M."/>
            <person name="Oren A."/>
            <person name="Chaudhuri R.R."/>
            <person name="La Ragione R."/>
            <person name="Hildebrand F."/>
            <person name="Pallen M.J."/>
        </authorList>
    </citation>
    <scope>NUCLEOTIDE SEQUENCE</scope>
    <source>
        <strain evidence="2">CHK33-7979</strain>
    </source>
</reference>
<dbReference type="PANTHER" id="PTHR38450:SF2">
    <property type="entry name" value="STAGE V SPORULATION PROTEIN AEB"/>
    <property type="match status" value="1"/>
</dbReference>
<dbReference type="PANTHER" id="PTHR38450">
    <property type="entry name" value="STAGE V SPORULATION PROTEIN AC-RELATED"/>
    <property type="match status" value="1"/>
</dbReference>
<evidence type="ECO:0000313" key="2">
    <source>
        <dbReference type="EMBL" id="HIY72881.1"/>
    </source>
</evidence>
<reference evidence="2" key="2">
    <citation type="submission" date="2021-04" db="EMBL/GenBank/DDBJ databases">
        <authorList>
            <person name="Gilroy R."/>
        </authorList>
    </citation>
    <scope>NUCLEOTIDE SEQUENCE</scope>
    <source>
        <strain evidence="2">CHK33-7979</strain>
    </source>
</reference>
<comment type="caution">
    <text evidence="2">The sequence shown here is derived from an EMBL/GenBank/DDBJ whole genome shotgun (WGS) entry which is preliminary data.</text>
</comment>
<feature type="transmembrane region" description="Helical" evidence="1">
    <location>
        <begin position="6"/>
        <end position="24"/>
    </location>
</feature>
<feature type="transmembrane region" description="Helical" evidence="1">
    <location>
        <begin position="36"/>
        <end position="55"/>
    </location>
</feature>
<dbReference type="NCBIfam" id="TIGR02839">
    <property type="entry name" value="spore_V_AE"/>
    <property type="match status" value="1"/>
</dbReference>
<evidence type="ECO:0000313" key="3">
    <source>
        <dbReference type="Proteomes" id="UP000886824"/>
    </source>
</evidence>
<sequence>MDGFLPYLRAFLCGGTFCLIGQILIDRTKLTPAKILVLYVVSGVILGGLGIYQHIVDFGGAGATVPLTGFGYLLSKGVTKAVAEDGLLGAFTGGITAAAGGIAAAIFFGCIVALLFKPKPKG</sequence>
<protein>
    <submittedName>
        <fullName evidence="2">Stage V sporulation protein AE</fullName>
    </submittedName>
</protein>
<dbReference type="Pfam" id="PF03862">
    <property type="entry name" value="SpoVAC_SpoVAEB"/>
    <property type="match status" value="1"/>
</dbReference>
<keyword evidence="1" id="KW-0812">Transmembrane</keyword>
<dbReference type="InterPro" id="IPR014204">
    <property type="entry name" value="Spore_V_AE"/>
</dbReference>
<dbReference type="EMBL" id="DXCX01000030">
    <property type="protein sequence ID" value="HIY72881.1"/>
    <property type="molecule type" value="Genomic_DNA"/>
</dbReference>
<organism evidence="2 3">
    <name type="scientific">Candidatus Intestinimonas merdavium</name>
    <dbReference type="NCBI Taxonomy" id="2838622"/>
    <lineage>
        <taxon>Bacteria</taxon>
        <taxon>Bacillati</taxon>
        <taxon>Bacillota</taxon>
        <taxon>Clostridia</taxon>
        <taxon>Eubacteriales</taxon>
        <taxon>Intestinimonas</taxon>
    </lineage>
</organism>
<evidence type="ECO:0000256" key="1">
    <source>
        <dbReference type="SAM" id="Phobius"/>
    </source>
</evidence>
<keyword evidence="1" id="KW-1133">Transmembrane helix</keyword>
<accession>A0A9D2CCI1</accession>
<proteinExistence type="predicted"/>
<feature type="transmembrane region" description="Helical" evidence="1">
    <location>
        <begin position="95"/>
        <end position="116"/>
    </location>
</feature>
<dbReference type="InterPro" id="IPR005562">
    <property type="entry name" value="SpoVA"/>
</dbReference>